<feature type="compositionally biased region" description="Basic and acidic residues" evidence="1">
    <location>
        <begin position="367"/>
        <end position="389"/>
    </location>
</feature>
<dbReference type="VEuPathDB" id="TrichDB:TVAGG3_0427700"/>
<sequence length="497" mass="54872">MSITSTSKRVVALNYSETPENVGPGTYDPNAKRTRLRSAISQEIPFGSTTRRELFNLPDNVDIGPGCYEPQFVVKGSAPKRDFALGSKREYFVDTEKTPSPADYSQLNQWIKPKPTEPSQWIHPTGIRSAADDSRRDLPTGLGDQSVNRDADVSESNFGRKVEKQETDLFIRPRNYRSSLTPQASPGSRCANFGRSRAPQREPVVYNGIPGPASYETGVEIVVKKGKSPAFFPTSKDPLWTGEVNKNETMISHVPWCDVAQEKRAFGSGAKREIAFFNPQTPGVGQYETTTGIKVKPGQRNGFGSSKIETRSDTPGPGFYNVNRSESRAQSTRRAASSTAQGPARGELFEIPDTPAPGQYNYTISDTIRRRETLRRGSPAFKDKSKRSDIISTAVSPGPAYNTRPKSQAKNTIGKANRFTEDSYAGVKISTDPSPDLYNTARDGQIKGGFIGKNAHVDREGEDTPGPGKYRNIRQDMTKPSYNVMFNPSLQKMKPYM</sequence>
<evidence type="ECO:0008006" key="4">
    <source>
        <dbReference type="Google" id="ProtNLM"/>
    </source>
</evidence>
<name>A2FH33_TRIV3</name>
<keyword evidence="3" id="KW-1185">Reference proteome</keyword>
<evidence type="ECO:0000313" key="3">
    <source>
        <dbReference type="Proteomes" id="UP000001542"/>
    </source>
</evidence>
<dbReference type="PANTHER" id="PTHR21580:SF28">
    <property type="entry name" value="BOREALIN N-TERMINAL DOMAIN-CONTAINING PROTEIN-RELATED"/>
    <property type="match status" value="1"/>
</dbReference>
<dbReference type="InterPro" id="IPR051291">
    <property type="entry name" value="CIMAP"/>
</dbReference>
<reference evidence="2" key="1">
    <citation type="submission" date="2006-10" db="EMBL/GenBank/DDBJ databases">
        <authorList>
            <person name="Amadeo P."/>
            <person name="Zhao Q."/>
            <person name="Wortman J."/>
            <person name="Fraser-Liggett C."/>
            <person name="Carlton J."/>
        </authorList>
    </citation>
    <scope>NUCLEOTIDE SEQUENCE</scope>
    <source>
        <strain evidence="2">G3</strain>
    </source>
</reference>
<feature type="region of interest" description="Disordered" evidence="1">
    <location>
        <begin position="114"/>
        <end position="157"/>
    </location>
</feature>
<dbReference type="InParanoid" id="A2FH33"/>
<accession>A2FH33</accession>
<protein>
    <recommendedName>
        <fullName evidence="4">Sperm-tail PG-rich repeat family protein</fullName>
    </recommendedName>
</protein>
<dbReference type="InterPro" id="IPR010736">
    <property type="entry name" value="SHIPPO-rpt"/>
</dbReference>
<dbReference type="EMBL" id="DS113788">
    <property type="protein sequence ID" value="EAX95801.1"/>
    <property type="molecule type" value="Genomic_DNA"/>
</dbReference>
<dbReference type="KEGG" id="tva:4753563"/>
<evidence type="ECO:0000313" key="2">
    <source>
        <dbReference type="EMBL" id="EAX95801.1"/>
    </source>
</evidence>
<evidence type="ECO:0000256" key="1">
    <source>
        <dbReference type="SAM" id="MobiDB-lite"/>
    </source>
</evidence>
<feature type="region of interest" description="Disordered" evidence="1">
    <location>
        <begin position="294"/>
        <end position="411"/>
    </location>
</feature>
<organism evidence="2 3">
    <name type="scientific">Trichomonas vaginalis (strain ATCC PRA-98 / G3)</name>
    <dbReference type="NCBI Taxonomy" id="412133"/>
    <lineage>
        <taxon>Eukaryota</taxon>
        <taxon>Metamonada</taxon>
        <taxon>Parabasalia</taxon>
        <taxon>Trichomonadida</taxon>
        <taxon>Trichomonadidae</taxon>
        <taxon>Trichomonas</taxon>
    </lineage>
</organism>
<dbReference type="Proteomes" id="UP000001542">
    <property type="component" value="Unassembled WGS sequence"/>
</dbReference>
<dbReference type="Pfam" id="PF07004">
    <property type="entry name" value="SHIPPO-rpt"/>
    <property type="match status" value="3"/>
</dbReference>
<feature type="compositionally biased region" description="Basic and acidic residues" evidence="1">
    <location>
        <begin position="147"/>
        <end position="157"/>
    </location>
</feature>
<dbReference type="AlphaFoldDB" id="A2FH33"/>
<proteinExistence type="predicted"/>
<gene>
    <name evidence="2" type="ORF">TVAG_354130</name>
</gene>
<feature type="compositionally biased region" description="Low complexity" evidence="1">
    <location>
        <begin position="328"/>
        <end position="341"/>
    </location>
</feature>
<dbReference type="PANTHER" id="PTHR21580">
    <property type="entry name" value="SHIPPO-1-RELATED"/>
    <property type="match status" value="1"/>
</dbReference>
<dbReference type="VEuPathDB" id="TrichDB:TVAG_354130"/>
<dbReference type="RefSeq" id="XP_001308731.1">
    <property type="nucleotide sequence ID" value="XM_001308730.1"/>
</dbReference>
<feature type="region of interest" description="Disordered" evidence="1">
    <location>
        <begin position="455"/>
        <end position="474"/>
    </location>
</feature>
<reference evidence="2" key="2">
    <citation type="journal article" date="2007" name="Science">
        <title>Draft genome sequence of the sexually transmitted pathogen Trichomonas vaginalis.</title>
        <authorList>
            <person name="Carlton J.M."/>
            <person name="Hirt R.P."/>
            <person name="Silva J.C."/>
            <person name="Delcher A.L."/>
            <person name="Schatz M."/>
            <person name="Zhao Q."/>
            <person name="Wortman J.R."/>
            <person name="Bidwell S.L."/>
            <person name="Alsmark U.C.M."/>
            <person name="Besteiro S."/>
            <person name="Sicheritz-Ponten T."/>
            <person name="Noel C.J."/>
            <person name="Dacks J.B."/>
            <person name="Foster P.G."/>
            <person name="Simillion C."/>
            <person name="Van de Peer Y."/>
            <person name="Miranda-Saavedra D."/>
            <person name="Barton G.J."/>
            <person name="Westrop G.D."/>
            <person name="Mueller S."/>
            <person name="Dessi D."/>
            <person name="Fiori P.L."/>
            <person name="Ren Q."/>
            <person name="Paulsen I."/>
            <person name="Zhang H."/>
            <person name="Bastida-Corcuera F.D."/>
            <person name="Simoes-Barbosa A."/>
            <person name="Brown M.T."/>
            <person name="Hayes R.D."/>
            <person name="Mukherjee M."/>
            <person name="Okumura C.Y."/>
            <person name="Schneider R."/>
            <person name="Smith A.J."/>
            <person name="Vanacova S."/>
            <person name="Villalvazo M."/>
            <person name="Haas B.J."/>
            <person name="Pertea M."/>
            <person name="Feldblyum T.V."/>
            <person name="Utterback T.R."/>
            <person name="Shu C.L."/>
            <person name="Osoegawa K."/>
            <person name="de Jong P.J."/>
            <person name="Hrdy I."/>
            <person name="Horvathova L."/>
            <person name="Zubacova Z."/>
            <person name="Dolezal P."/>
            <person name="Malik S.B."/>
            <person name="Logsdon J.M. Jr."/>
            <person name="Henze K."/>
            <person name="Gupta A."/>
            <person name="Wang C.C."/>
            <person name="Dunne R.L."/>
            <person name="Upcroft J.A."/>
            <person name="Upcroft P."/>
            <person name="White O."/>
            <person name="Salzberg S.L."/>
            <person name="Tang P."/>
            <person name="Chiu C.-H."/>
            <person name="Lee Y.-S."/>
            <person name="Embley T.M."/>
            <person name="Coombs G.H."/>
            <person name="Mottram J.C."/>
            <person name="Tachezy J."/>
            <person name="Fraser-Liggett C.M."/>
            <person name="Johnson P.J."/>
        </authorList>
    </citation>
    <scope>NUCLEOTIDE SEQUENCE [LARGE SCALE GENOMIC DNA]</scope>
    <source>
        <strain evidence="2">G3</strain>
    </source>
</reference>